<organism evidence="2">
    <name type="scientific">Oikopleura dioica</name>
    <name type="common">Tunicate</name>
    <dbReference type="NCBI Taxonomy" id="34765"/>
    <lineage>
        <taxon>Eukaryota</taxon>
        <taxon>Metazoa</taxon>
        <taxon>Chordata</taxon>
        <taxon>Tunicata</taxon>
        <taxon>Appendicularia</taxon>
        <taxon>Copelata</taxon>
        <taxon>Oikopleuridae</taxon>
        <taxon>Oikopleura</taxon>
    </lineage>
</organism>
<accession>E4WSW4</accession>
<evidence type="ECO:0000256" key="1">
    <source>
        <dbReference type="SAM" id="Phobius"/>
    </source>
</evidence>
<feature type="transmembrane region" description="Helical" evidence="1">
    <location>
        <begin position="33"/>
        <end position="52"/>
    </location>
</feature>
<proteinExistence type="predicted"/>
<dbReference type="InParanoid" id="E4WSW4"/>
<keyword evidence="1" id="KW-0812">Transmembrane</keyword>
<protein>
    <submittedName>
        <fullName evidence="2">Uncharacterized protein</fullName>
    </submittedName>
</protein>
<evidence type="ECO:0000313" key="3">
    <source>
        <dbReference type="Proteomes" id="UP000001307"/>
    </source>
</evidence>
<gene>
    <name evidence="2" type="ORF">GSOID_T00005962001</name>
</gene>
<dbReference type="Proteomes" id="UP000001307">
    <property type="component" value="Unassembled WGS sequence"/>
</dbReference>
<sequence length="182" mass="20683">MLPTVPLVRRLGSLQAKLKTLKPVDKVAKGSRLFAVYGSLDGIVFLSGVLFLKDFADAYTCYKIISKPALLTVNFFSEKKTACLTREEFAAKYQEPFMARASRVFPAKTIDFIIPTAIMICLKQMYRWINLAIAYQIVKSKSFNRVFPEKAKYAAVRPWLLCLIPVFMFGSIYWVGVENNSE</sequence>
<reference evidence="2" key="1">
    <citation type="journal article" date="2010" name="Science">
        <title>Plasticity of animal genome architecture unmasked by rapid evolution of a pelagic tunicate.</title>
        <authorList>
            <person name="Denoeud F."/>
            <person name="Henriet S."/>
            <person name="Mungpakdee S."/>
            <person name="Aury J.M."/>
            <person name="Da Silva C."/>
            <person name="Brinkmann H."/>
            <person name="Mikhaleva J."/>
            <person name="Olsen L.C."/>
            <person name="Jubin C."/>
            <person name="Canestro C."/>
            <person name="Bouquet J.M."/>
            <person name="Danks G."/>
            <person name="Poulain J."/>
            <person name="Campsteijn C."/>
            <person name="Adamski M."/>
            <person name="Cross I."/>
            <person name="Yadetie F."/>
            <person name="Muffato M."/>
            <person name="Louis A."/>
            <person name="Butcher S."/>
            <person name="Tsagkogeorga G."/>
            <person name="Konrad A."/>
            <person name="Singh S."/>
            <person name="Jensen M.F."/>
            <person name="Cong E.H."/>
            <person name="Eikeseth-Otteraa H."/>
            <person name="Noel B."/>
            <person name="Anthouard V."/>
            <person name="Porcel B.M."/>
            <person name="Kachouri-Lafond R."/>
            <person name="Nishino A."/>
            <person name="Ugolini M."/>
            <person name="Chourrout P."/>
            <person name="Nishida H."/>
            <person name="Aasland R."/>
            <person name="Huzurbazar S."/>
            <person name="Westhof E."/>
            <person name="Delsuc F."/>
            <person name="Lehrach H."/>
            <person name="Reinhardt R."/>
            <person name="Weissenbach J."/>
            <person name="Roy S.W."/>
            <person name="Artiguenave F."/>
            <person name="Postlethwait J.H."/>
            <person name="Manak J.R."/>
            <person name="Thompson E.M."/>
            <person name="Jaillon O."/>
            <person name="Du Pasquier L."/>
            <person name="Boudinot P."/>
            <person name="Liberles D.A."/>
            <person name="Volff J.N."/>
            <person name="Philippe H."/>
            <person name="Lenhard B."/>
            <person name="Roest Crollius H."/>
            <person name="Wincker P."/>
            <person name="Chourrout D."/>
        </authorList>
    </citation>
    <scope>NUCLEOTIDE SEQUENCE [LARGE SCALE GENOMIC DNA]</scope>
</reference>
<keyword evidence="1" id="KW-1133">Transmembrane helix</keyword>
<dbReference type="EMBL" id="FN653016">
    <property type="protein sequence ID" value="CBY06890.1"/>
    <property type="molecule type" value="Genomic_DNA"/>
</dbReference>
<keyword evidence="3" id="KW-1185">Reference proteome</keyword>
<dbReference type="AlphaFoldDB" id="E4WSW4"/>
<keyword evidence="1" id="KW-0472">Membrane</keyword>
<feature type="transmembrane region" description="Helical" evidence="1">
    <location>
        <begin position="159"/>
        <end position="176"/>
    </location>
</feature>
<evidence type="ECO:0000313" key="2">
    <source>
        <dbReference type="EMBL" id="CBY06890.1"/>
    </source>
</evidence>
<feature type="transmembrane region" description="Helical" evidence="1">
    <location>
        <begin position="112"/>
        <end position="138"/>
    </location>
</feature>
<name>E4WSW4_OIKDI</name>